<dbReference type="InterPro" id="IPR001958">
    <property type="entry name" value="Tet-R_TetA/multi-R_MdtG-like"/>
</dbReference>
<feature type="transmembrane region" description="Helical" evidence="5">
    <location>
        <begin position="293"/>
        <end position="312"/>
    </location>
</feature>
<feature type="transmembrane region" description="Helical" evidence="5">
    <location>
        <begin position="224"/>
        <end position="248"/>
    </location>
</feature>
<feature type="transmembrane region" description="Helical" evidence="5">
    <location>
        <begin position="48"/>
        <end position="70"/>
    </location>
</feature>
<feature type="transmembrane region" description="Helical" evidence="5">
    <location>
        <begin position="21"/>
        <end position="42"/>
    </location>
</feature>
<evidence type="ECO:0000256" key="2">
    <source>
        <dbReference type="ARBA" id="ARBA00022692"/>
    </source>
</evidence>
<dbReference type="OrthoDB" id="65739at2"/>
<dbReference type="PROSITE" id="PS50850">
    <property type="entry name" value="MFS"/>
    <property type="match status" value="1"/>
</dbReference>
<evidence type="ECO:0000256" key="5">
    <source>
        <dbReference type="SAM" id="Phobius"/>
    </source>
</evidence>
<keyword evidence="3 5" id="KW-1133">Transmembrane helix</keyword>
<gene>
    <name evidence="7" type="ORF">LX59_01460</name>
</gene>
<feature type="transmembrane region" description="Helical" evidence="5">
    <location>
        <begin position="153"/>
        <end position="175"/>
    </location>
</feature>
<dbReference type="Pfam" id="PF07690">
    <property type="entry name" value="MFS_1"/>
    <property type="match status" value="1"/>
</dbReference>
<dbReference type="CDD" id="cd17330">
    <property type="entry name" value="MFS_SLC46_TetA_like"/>
    <property type="match status" value="1"/>
</dbReference>
<dbReference type="GO" id="GO:0022857">
    <property type="term" value="F:transmembrane transporter activity"/>
    <property type="evidence" value="ECO:0007669"/>
    <property type="project" value="InterPro"/>
</dbReference>
<feature type="transmembrane region" description="Helical" evidence="5">
    <location>
        <begin position="349"/>
        <end position="370"/>
    </location>
</feature>
<feature type="transmembrane region" description="Helical" evidence="5">
    <location>
        <begin position="82"/>
        <end position="101"/>
    </location>
</feature>
<name>A0A562IYM9_9GAMM</name>
<dbReference type="SUPFAM" id="SSF103473">
    <property type="entry name" value="MFS general substrate transporter"/>
    <property type="match status" value="1"/>
</dbReference>
<keyword evidence="8" id="KW-1185">Reference proteome</keyword>
<sequence length="399" mass="41755">MSSETTELYSSTPALDLRPLLFANLACTMAMIAYVPLIGPIARTLGLAPWQAGATVTVAGLLWLLLARVWGNASDRLGRRSILLFGCAGVAVSYALLSLFVDLALYWLPVSAISFAGLLIGRGAVGAFYAAIPASGQALIADNFPPHARAATMARMGVANAVGMVFGPALAALLAQYSLSLPLYVMAVLPCLAFVLLFIYLPAQEHHLGQRAQPIRLSDPRLRHPLAVAFIATLSVAVAQITVGFFALDHLALPPAAAAQAAGITLTLVGVSLILTQLIIARLKWPARRMVHVGAAVAGLGFAGVCFVSQVWQLWLCYFVAAMGMGWVFPAFSALAANAVNADEQGSAAGAVGAAQGLGVVLGPLLGSSVYAFAPYLPYLLISLLLLLISAWPIRTQPK</sequence>
<evidence type="ECO:0000259" key="6">
    <source>
        <dbReference type="PROSITE" id="PS50850"/>
    </source>
</evidence>
<protein>
    <submittedName>
        <fullName evidence="7">Putative MFS family arabinose efflux permease</fullName>
    </submittedName>
</protein>
<dbReference type="Proteomes" id="UP000319627">
    <property type="component" value="Unassembled WGS sequence"/>
</dbReference>
<feature type="transmembrane region" description="Helical" evidence="5">
    <location>
        <begin position="318"/>
        <end position="337"/>
    </location>
</feature>
<dbReference type="InterPro" id="IPR020846">
    <property type="entry name" value="MFS_dom"/>
</dbReference>
<evidence type="ECO:0000313" key="8">
    <source>
        <dbReference type="Proteomes" id="UP000319627"/>
    </source>
</evidence>
<dbReference type="RefSeq" id="WP_144571177.1">
    <property type="nucleotide sequence ID" value="NZ_VLKG01000004.1"/>
</dbReference>
<dbReference type="Gene3D" id="1.20.1250.20">
    <property type="entry name" value="MFS general substrate transporter like domains"/>
    <property type="match status" value="1"/>
</dbReference>
<feature type="domain" description="Major facilitator superfamily (MFS) profile" evidence="6">
    <location>
        <begin position="1"/>
        <end position="399"/>
    </location>
</feature>
<comment type="subcellular location">
    <subcellularLocation>
        <location evidence="1">Membrane</location>
        <topology evidence="1">Multi-pass membrane protein</topology>
    </subcellularLocation>
</comment>
<proteinExistence type="predicted"/>
<dbReference type="PRINTS" id="PR01035">
    <property type="entry name" value="TCRTETA"/>
</dbReference>
<dbReference type="EMBL" id="VLKG01000004">
    <property type="protein sequence ID" value="TWH75950.1"/>
    <property type="molecule type" value="Genomic_DNA"/>
</dbReference>
<feature type="transmembrane region" description="Helical" evidence="5">
    <location>
        <begin position="181"/>
        <end position="203"/>
    </location>
</feature>
<dbReference type="GO" id="GO:0016020">
    <property type="term" value="C:membrane"/>
    <property type="evidence" value="ECO:0007669"/>
    <property type="project" value="UniProtKB-SubCell"/>
</dbReference>
<feature type="transmembrane region" description="Helical" evidence="5">
    <location>
        <begin position="260"/>
        <end position="281"/>
    </location>
</feature>
<comment type="caution">
    <text evidence="7">The sequence shown here is derived from an EMBL/GenBank/DDBJ whole genome shotgun (WGS) entry which is preliminary data.</text>
</comment>
<accession>A0A562IYM9</accession>
<dbReference type="PANTHER" id="PTHR23546">
    <property type="entry name" value="TRANSPORT PROTEIN"/>
    <property type="match status" value="1"/>
</dbReference>
<dbReference type="AlphaFoldDB" id="A0A562IYM9"/>
<dbReference type="InterPro" id="IPR011701">
    <property type="entry name" value="MFS"/>
</dbReference>
<evidence type="ECO:0000256" key="3">
    <source>
        <dbReference type="ARBA" id="ARBA00022989"/>
    </source>
</evidence>
<reference evidence="7 8" key="1">
    <citation type="submission" date="2019-07" db="EMBL/GenBank/DDBJ databases">
        <title>Genomic Encyclopedia of Type Strains, Phase I: the one thousand microbial genomes (KMG-I) project.</title>
        <authorList>
            <person name="Kyrpides N."/>
        </authorList>
    </citation>
    <scope>NUCLEOTIDE SEQUENCE [LARGE SCALE GENOMIC DNA]</scope>
    <source>
        <strain evidence="7 8">DSM 375</strain>
    </source>
</reference>
<feature type="transmembrane region" description="Helical" evidence="5">
    <location>
        <begin position="107"/>
        <end position="132"/>
    </location>
</feature>
<dbReference type="PANTHER" id="PTHR23546:SF1">
    <property type="entry name" value="MEMBRANE PROTEIN"/>
    <property type="match status" value="1"/>
</dbReference>
<evidence type="ECO:0000256" key="4">
    <source>
        <dbReference type="ARBA" id="ARBA00023136"/>
    </source>
</evidence>
<feature type="transmembrane region" description="Helical" evidence="5">
    <location>
        <begin position="376"/>
        <end position="394"/>
    </location>
</feature>
<organism evidence="7 8">
    <name type="scientific">Azomonas agilis</name>
    <dbReference type="NCBI Taxonomy" id="116849"/>
    <lineage>
        <taxon>Bacteria</taxon>
        <taxon>Pseudomonadati</taxon>
        <taxon>Pseudomonadota</taxon>
        <taxon>Gammaproteobacteria</taxon>
        <taxon>Pseudomonadales</taxon>
        <taxon>Pseudomonadaceae</taxon>
        <taxon>Azomonas</taxon>
    </lineage>
</organism>
<keyword evidence="4 5" id="KW-0472">Membrane</keyword>
<evidence type="ECO:0000313" key="7">
    <source>
        <dbReference type="EMBL" id="TWH75950.1"/>
    </source>
</evidence>
<dbReference type="InterPro" id="IPR036259">
    <property type="entry name" value="MFS_trans_sf"/>
</dbReference>
<keyword evidence="2 5" id="KW-0812">Transmembrane</keyword>
<evidence type="ECO:0000256" key="1">
    <source>
        <dbReference type="ARBA" id="ARBA00004141"/>
    </source>
</evidence>